<gene>
    <name evidence="1" type="ORF">HINF_LOCUS33394</name>
    <name evidence="2" type="ORF">HINF_LOCUS49197</name>
</gene>
<evidence type="ECO:0000313" key="3">
    <source>
        <dbReference type="Proteomes" id="UP001642409"/>
    </source>
</evidence>
<sequence>MRQTLKKSVQTDVNKFLLNFITEIYKYPSQNLLLYNYTIKSLQISASQWIKIETALIDRFPFIKSYKTKTYSEKQFRDVILANWLPPYPQKVQNDIEIAITELLNSKTDEIKKLKTENQFKNFVSKTLKYIKDKFNLNGTDLHQYKQQYHKNRRIIVKQLNEIRESKMTIQIQHTRQEEEVSLETPQTPPHLLKTVSVDESQKITNKTQKYTPLFVDETIKYYTREENQSCNYDQEVGLQNLDFYNFDDTPLDTCVTEFPLQNINTDSQTSK</sequence>
<evidence type="ECO:0000313" key="2">
    <source>
        <dbReference type="EMBL" id="CAL6060381.1"/>
    </source>
</evidence>
<keyword evidence="3" id="KW-1185">Reference proteome</keyword>
<accession>A0AA86PT70</accession>
<dbReference type="Proteomes" id="UP001642409">
    <property type="component" value="Unassembled WGS sequence"/>
</dbReference>
<name>A0AA86PT70_9EUKA</name>
<reference evidence="1" key="1">
    <citation type="submission" date="2023-06" db="EMBL/GenBank/DDBJ databases">
        <authorList>
            <person name="Kurt Z."/>
        </authorList>
    </citation>
    <scope>NUCLEOTIDE SEQUENCE</scope>
</reference>
<dbReference type="AlphaFoldDB" id="A0AA86PT70"/>
<evidence type="ECO:0000313" key="1">
    <source>
        <dbReference type="EMBL" id="CAI9945749.1"/>
    </source>
</evidence>
<organism evidence="1">
    <name type="scientific">Hexamita inflata</name>
    <dbReference type="NCBI Taxonomy" id="28002"/>
    <lineage>
        <taxon>Eukaryota</taxon>
        <taxon>Metamonada</taxon>
        <taxon>Diplomonadida</taxon>
        <taxon>Hexamitidae</taxon>
        <taxon>Hexamitinae</taxon>
        <taxon>Hexamita</taxon>
    </lineage>
</organism>
<dbReference type="EMBL" id="CAXDID020000230">
    <property type="protein sequence ID" value="CAL6060381.1"/>
    <property type="molecule type" value="Genomic_DNA"/>
</dbReference>
<protein>
    <submittedName>
        <fullName evidence="2">Hypothetical_protein</fullName>
    </submittedName>
</protein>
<reference evidence="2 3" key="2">
    <citation type="submission" date="2024-07" db="EMBL/GenBank/DDBJ databases">
        <authorList>
            <person name="Akdeniz Z."/>
        </authorList>
    </citation>
    <scope>NUCLEOTIDE SEQUENCE [LARGE SCALE GENOMIC DNA]</scope>
</reference>
<proteinExistence type="predicted"/>
<comment type="caution">
    <text evidence="1">The sequence shown here is derived from an EMBL/GenBank/DDBJ whole genome shotgun (WGS) entry which is preliminary data.</text>
</comment>
<dbReference type="EMBL" id="CATOUU010000751">
    <property type="protein sequence ID" value="CAI9945749.1"/>
    <property type="molecule type" value="Genomic_DNA"/>
</dbReference>